<keyword evidence="3 6" id="KW-0597">Phosphoprotein</keyword>
<dbReference type="InterPro" id="IPR029016">
    <property type="entry name" value="GAF-like_dom_sf"/>
</dbReference>
<dbReference type="SMART" id="SM00388">
    <property type="entry name" value="HisKA"/>
    <property type="match status" value="1"/>
</dbReference>
<name>A0ABS5U6M0_9BACT</name>
<gene>
    <name evidence="12" type="ORF">KJB30_05920</name>
</gene>
<protein>
    <recommendedName>
        <fullName evidence="2">histidine kinase</fullName>
        <ecNumber evidence="2">2.7.13.3</ecNumber>
    </recommendedName>
</protein>
<dbReference type="Proteomes" id="UP000784128">
    <property type="component" value="Unassembled WGS sequence"/>
</dbReference>
<evidence type="ECO:0000259" key="11">
    <source>
        <dbReference type="PROSITE" id="PS50113"/>
    </source>
</evidence>
<dbReference type="InterPro" id="IPR011006">
    <property type="entry name" value="CheY-like_superfamily"/>
</dbReference>
<feature type="domain" description="PAC" evidence="11">
    <location>
        <begin position="406"/>
        <end position="456"/>
    </location>
</feature>
<accession>A0ABS5U6M0</accession>
<dbReference type="CDD" id="cd12914">
    <property type="entry name" value="PDC1_DGC_like"/>
    <property type="match status" value="1"/>
</dbReference>
<dbReference type="SMART" id="SM00448">
    <property type="entry name" value="REC"/>
    <property type="match status" value="1"/>
</dbReference>
<dbReference type="SMART" id="SM00086">
    <property type="entry name" value="PAC"/>
    <property type="match status" value="1"/>
</dbReference>
<comment type="catalytic activity">
    <reaction evidence="1">
        <text>ATP + protein L-histidine = ADP + protein N-phospho-L-histidine.</text>
        <dbReference type="EC" id="2.7.13.3"/>
    </reaction>
</comment>
<keyword evidence="5" id="KW-0418">Kinase</keyword>
<dbReference type="PROSITE" id="PS50113">
    <property type="entry name" value="PAC"/>
    <property type="match status" value="1"/>
</dbReference>
<dbReference type="PANTHER" id="PTHR43065">
    <property type="entry name" value="SENSOR HISTIDINE KINASE"/>
    <property type="match status" value="1"/>
</dbReference>
<dbReference type="InterPro" id="IPR001610">
    <property type="entry name" value="PAC"/>
</dbReference>
<dbReference type="InterPro" id="IPR000014">
    <property type="entry name" value="PAS"/>
</dbReference>
<dbReference type="PROSITE" id="PS50112">
    <property type="entry name" value="PAS"/>
    <property type="match status" value="1"/>
</dbReference>
<dbReference type="PANTHER" id="PTHR43065:SF42">
    <property type="entry name" value="TWO-COMPONENT SENSOR PPRA"/>
    <property type="match status" value="1"/>
</dbReference>
<dbReference type="InterPro" id="IPR054327">
    <property type="entry name" value="His-kinase-like_sensor"/>
</dbReference>
<dbReference type="Gene3D" id="3.40.50.2300">
    <property type="match status" value="1"/>
</dbReference>
<dbReference type="PROSITE" id="PS50109">
    <property type="entry name" value="HIS_KIN"/>
    <property type="match status" value="1"/>
</dbReference>
<dbReference type="Gene3D" id="3.30.450.40">
    <property type="match status" value="1"/>
</dbReference>
<evidence type="ECO:0000256" key="6">
    <source>
        <dbReference type="PROSITE-ProRule" id="PRU00169"/>
    </source>
</evidence>
<dbReference type="PROSITE" id="PS50110">
    <property type="entry name" value="RESPONSE_REGULATORY"/>
    <property type="match status" value="1"/>
</dbReference>
<dbReference type="Gene3D" id="1.10.287.130">
    <property type="match status" value="1"/>
</dbReference>
<feature type="modified residue" description="4-aspartylphosphate" evidence="6">
    <location>
        <position position="937"/>
    </location>
</feature>
<dbReference type="Pfam" id="PF02518">
    <property type="entry name" value="HATPase_c"/>
    <property type="match status" value="1"/>
</dbReference>
<dbReference type="InterPro" id="IPR001789">
    <property type="entry name" value="Sig_transdc_resp-reg_receiver"/>
</dbReference>
<dbReference type="InterPro" id="IPR036890">
    <property type="entry name" value="HATPase_C_sf"/>
</dbReference>
<dbReference type="SUPFAM" id="SSF55781">
    <property type="entry name" value="GAF domain-like"/>
    <property type="match status" value="1"/>
</dbReference>
<sequence length="1013" mass="113078">MSTSNLSIEKLKSRVKITIALLVAAVIGIYGWSIFSQYKDVIKTAEHQAKGYVRALSEHSESAFAESDRVLRDVLHDLQRAGGIKKEKHLQLFQELQRQVGNSPQIGSLFIVDKSGTMFISSVDFPGKPISVSDRDYFHYYMTTPGADLSISKPVMSRLVKRWRFNLMRPLNDPEEQFAGLLAVAFEVDYFKRFLSEGSLGPNGRIALIRTDGAPLMFEPYVDKIYETNFSKTILFREKLPRASSGTFHVGQKHNPVDKAPRIISYQRLSRFPVVAVVSLDKSEVLKPWRNKALLQSGLTLGLCLSIILLMQLLIRHLDRLQSAQTALGAQQEQARIKAAQIDAAHDGILMVDMDGRLIQSNHAVCRLTGYNQEELVNKQLGDLEPPEYGARVASNISMIQEHGEATFESAYLTRNGSVLPIEVSARIMESDGKNFIISIVRDISERKRSERRERTKANILEKLATGANLPELLTHIVQYVEQEREKAICSVLLADEDCQHLHHGAAPSLPDSYNKAVDGLRIANGMGACGTAAYLRQRVIVEDIENDFRWKGFQPVHEAGLRSCWSEPVISASGELLGTFAIYHREPCFPEKDEIQLIESAAHLASIAIDRFRNDMQKKKLELQLHHIQRVEAIGQLAGGIAHDFNNLLTPILVYSEMIQHKLPQNDPMLEKTQGIIKAAWKARDLTQQLLSFGRKQILSLQQLDLNEIISSFHDILRRTIRENIAIYLQPAPGGVIVQADRGQIEQILLNLAVNAQHAISGNGTIVVETGHVVLDNEYTRLHPGLQAGHYAMLAFIDSGCGMDDEILSHIFEPFFTTKQVGHGTGLGLATVYGIVKQHEGYIAVSSRVGEGTTFSIYLPLSNGQPVNLSNMTPIASDLQHGDSTILVVEDNEMVRTMVIELLKSSGYQVFSAETPTLALEMALEHGTNINLLVTDVMMPEMNGQELYEQLLDSLPELRVLYISGYANETFVHKGLLEESIEFLQKPFTAEKFLEKVRQSIGRKSPDPTVIS</sequence>
<dbReference type="PRINTS" id="PR00344">
    <property type="entry name" value="BCTRLSENSOR"/>
</dbReference>
<comment type="caution">
    <text evidence="12">The sequence shown here is derived from an EMBL/GenBank/DDBJ whole genome shotgun (WGS) entry which is preliminary data.</text>
</comment>
<dbReference type="SUPFAM" id="SSF52172">
    <property type="entry name" value="CheY-like"/>
    <property type="match status" value="1"/>
</dbReference>
<evidence type="ECO:0000259" key="9">
    <source>
        <dbReference type="PROSITE" id="PS50110"/>
    </source>
</evidence>
<feature type="domain" description="Response regulatory" evidence="9">
    <location>
        <begin position="886"/>
        <end position="1002"/>
    </location>
</feature>
<dbReference type="CDD" id="cd00130">
    <property type="entry name" value="PAS"/>
    <property type="match status" value="1"/>
</dbReference>
<reference evidence="12 13" key="1">
    <citation type="submission" date="2021-05" db="EMBL/GenBank/DDBJ databases">
        <title>The draft genome of Geobacter chapellei DSM 13688.</title>
        <authorList>
            <person name="Xu Z."/>
            <person name="Masuda Y."/>
            <person name="Itoh H."/>
            <person name="Senoo K."/>
        </authorList>
    </citation>
    <scope>NUCLEOTIDE SEQUENCE [LARGE SCALE GENOMIC DNA]</scope>
    <source>
        <strain evidence="12 13">DSM 13688</strain>
    </source>
</reference>
<evidence type="ECO:0000256" key="2">
    <source>
        <dbReference type="ARBA" id="ARBA00012438"/>
    </source>
</evidence>
<evidence type="ECO:0000256" key="7">
    <source>
        <dbReference type="SAM" id="Phobius"/>
    </source>
</evidence>
<dbReference type="SMART" id="SM00091">
    <property type="entry name" value="PAS"/>
    <property type="match status" value="1"/>
</dbReference>
<evidence type="ECO:0000256" key="3">
    <source>
        <dbReference type="ARBA" id="ARBA00022553"/>
    </source>
</evidence>
<keyword evidence="7" id="KW-0472">Membrane</keyword>
<dbReference type="SUPFAM" id="SSF55785">
    <property type="entry name" value="PYP-like sensor domain (PAS domain)"/>
    <property type="match status" value="1"/>
</dbReference>
<feature type="transmembrane region" description="Helical" evidence="7">
    <location>
        <begin position="293"/>
        <end position="315"/>
    </location>
</feature>
<dbReference type="InterPro" id="IPR003661">
    <property type="entry name" value="HisK_dim/P_dom"/>
</dbReference>
<dbReference type="SMART" id="SM00387">
    <property type="entry name" value="HATPase_c"/>
    <property type="match status" value="1"/>
</dbReference>
<dbReference type="InterPro" id="IPR000700">
    <property type="entry name" value="PAS-assoc_C"/>
</dbReference>
<dbReference type="Pfam" id="PF00072">
    <property type="entry name" value="Response_reg"/>
    <property type="match status" value="1"/>
</dbReference>
<evidence type="ECO:0000259" key="8">
    <source>
        <dbReference type="PROSITE" id="PS50109"/>
    </source>
</evidence>
<dbReference type="EMBL" id="JAHDYS010000004">
    <property type="protein sequence ID" value="MBT1071308.1"/>
    <property type="molecule type" value="Genomic_DNA"/>
</dbReference>
<dbReference type="RefSeq" id="WP_214297019.1">
    <property type="nucleotide sequence ID" value="NZ_JAHDYS010000004.1"/>
</dbReference>
<dbReference type="InterPro" id="IPR036097">
    <property type="entry name" value="HisK_dim/P_sf"/>
</dbReference>
<evidence type="ECO:0000259" key="10">
    <source>
        <dbReference type="PROSITE" id="PS50112"/>
    </source>
</evidence>
<dbReference type="Gene3D" id="3.30.565.10">
    <property type="entry name" value="Histidine kinase-like ATPase, C-terminal domain"/>
    <property type="match status" value="1"/>
</dbReference>
<dbReference type="Gene3D" id="3.30.450.20">
    <property type="entry name" value="PAS domain"/>
    <property type="match status" value="3"/>
</dbReference>
<evidence type="ECO:0000256" key="1">
    <source>
        <dbReference type="ARBA" id="ARBA00000085"/>
    </source>
</evidence>
<dbReference type="InterPro" id="IPR035965">
    <property type="entry name" value="PAS-like_dom_sf"/>
</dbReference>
<proteinExistence type="predicted"/>
<dbReference type="SUPFAM" id="SSF47384">
    <property type="entry name" value="Homodimeric domain of signal transducing histidine kinase"/>
    <property type="match status" value="1"/>
</dbReference>
<dbReference type="SUPFAM" id="SSF55874">
    <property type="entry name" value="ATPase domain of HSP90 chaperone/DNA topoisomerase II/histidine kinase"/>
    <property type="match status" value="1"/>
</dbReference>
<dbReference type="InterPro" id="IPR003594">
    <property type="entry name" value="HATPase_dom"/>
</dbReference>
<evidence type="ECO:0000313" key="12">
    <source>
        <dbReference type="EMBL" id="MBT1071308.1"/>
    </source>
</evidence>
<evidence type="ECO:0000313" key="13">
    <source>
        <dbReference type="Proteomes" id="UP000784128"/>
    </source>
</evidence>
<feature type="domain" description="PAS" evidence="10">
    <location>
        <begin position="342"/>
        <end position="404"/>
    </location>
</feature>
<keyword evidence="7" id="KW-1133">Transmembrane helix</keyword>
<keyword evidence="7" id="KW-0812">Transmembrane</keyword>
<dbReference type="Pfam" id="PF13185">
    <property type="entry name" value="GAF_2"/>
    <property type="match status" value="1"/>
</dbReference>
<evidence type="ECO:0000256" key="5">
    <source>
        <dbReference type="ARBA" id="ARBA00022777"/>
    </source>
</evidence>
<feature type="transmembrane region" description="Helical" evidence="7">
    <location>
        <begin position="15"/>
        <end position="35"/>
    </location>
</feature>
<organism evidence="12 13">
    <name type="scientific">Pelotalea chapellei</name>
    <dbReference type="NCBI Taxonomy" id="44671"/>
    <lineage>
        <taxon>Bacteria</taxon>
        <taxon>Pseudomonadati</taxon>
        <taxon>Thermodesulfobacteriota</taxon>
        <taxon>Desulfuromonadia</taxon>
        <taxon>Geobacterales</taxon>
        <taxon>Geobacteraceae</taxon>
        <taxon>Pelotalea</taxon>
    </lineage>
</organism>
<dbReference type="SMART" id="SM00065">
    <property type="entry name" value="GAF"/>
    <property type="match status" value="1"/>
</dbReference>
<dbReference type="InterPro" id="IPR003018">
    <property type="entry name" value="GAF"/>
</dbReference>
<dbReference type="InterPro" id="IPR004358">
    <property type="entry name" value="Sig_transdc_His_kin-like_C"/>
</dbReference>
<dbReference type="CDD" id="cd12915">
    <property type="entry name" value="PDC2_DGC_like"/>
    <property type="match status" value="1"/>
</dbReference>
<evidence type="ECO:0000256" key="4">
    <source>
        <dbReference type="ARBA" id="ARBA00022679"/>
    </source>
</evidence>
<dbReference type="NCBIfam" id="TIGR00229">
    <property type="entry name" value="sensory_box"/>
    <property type="match status" value="1"/>
</dbReference>
<feature type="domain" description="Histidine kinase" evidence="8">
    <location>
        <begin position="641"/>
        <end position="864"/>
    </location>
</feature>
<keyword evidence="4" id="KW-0808">Transferase</keyword>
<dbReference type="Pfam" id="PF22588">
    <property type="entry name" value="dCache_1_like"/>
    <property type="match status" value="1"/>
</dbReference>
<dbReference type="InterPro" id="IPR005467">
    <property type="entry name" value="His_kinase_dom"/>
</dbReference>
<dbReference type="Pfam" id="PF13426">
    <property type="entry name" value="PAS_9"/>
    <property type="match status" value="1"/>
</dbReference>
<keyword evidence="13" id="KW-1185">Reference proteome</keyword>
<dbReference type="EC" id="2.7.13.3" evidence="2"/>